<dbReference type="EMBL" id="CP033041">
    <property type="protein sequence ID" value="AYM72639.1"/>
    <property type="molecule type" value="Genomic_DNA"/>
</dbReference>
<evidence type="ECO:0000313" key="2">
    <source>
        <dbReference type="Proteomes" id="UP000275747"/>
    </source>
</evidence>
<proteinExistence type="predicted"/>
<reference evidence="1 2" key="1">
    <citation type="submission" date="2018-10" db="EMBL/GenBank/DDBJ databases">
        <title>Escaping from acidified nitrite in gastric host defense: Transcriptomic basis for resistance to free nitrous acid in Enterococcus faecalis.</title>
        <authorList>
            <person name="Yu Z."/>
            <person name="Shi D."/>
            <person name="Liu W."/>
            <person name="Meng F."/>
        </authorList>
    </citation>
    <scope>NUCLEOTIDE SEQUENCE [LARGE SCALE GENOMIC DNA]</scope>
    <source>
        <strain evidence="1 2">JE1</strain>
    </source>
</reference>
<sequence>MLMKKMFIILLGAISVFGGCSSDVDDKKNLQQPISITQKQLDETENLSGKWFYNEENIQFNIEITNDQIKVKKKKTGIKEENVYNIYDYKNENGKIKVYGITDKRNFYISEVDVDAIYIGGGLVDTDTESAWQIKLYRQK</sequence>
<organism evidence="1 2">
    <name type="scientific">Enterococcus faecium</name>
    <name type="common">Streptococcus faecium</name>
    <dbReference type="NCBI Taxonomy" id="1352"/>
    <lineage>
        <taxon>Bacteria</taxon>
        <taxon>Bacillati</taxon>
        <taxon>Bacillota</taxon>
        <taxon>Bacilli</taxon>
        <taxon>Lactobacillales</taxon>
        <taxon>Enterococcaceae</taxon>
        <taxon>Enterococcus</taxon>
    </lineage>
</organism>
<gene>
    <name evidence="1" type="ORF">D9Z05_04925</name>
</gene>
<dbReference type="RefSeq" id="WP_121686705.1">
    <property type="nucleotide sequence ID" value="NZ_CP045602.1"/>
</dbReference>
<dbReference type="PROSITE" id="PS51257">
    <property type="entry name" value="PROKAR_LIPOPROTEIN"/>
    <property type="match status" value="1"/>
</dbReference>
<protein>
    <recommendedName>
        <fullName evidence="3">Lipoprotein</fullName>
    </recommendedName>
</protein>
<name>A0AAI8LGF3_ENTFC</name>
<dbReference type="Proteomes" id="UP000275747">
    <property type="component" value="Chromosome"/>
</dbReference>
<accession>A0AAI8LGF3</accession>
<evidence type="ECO:0000313" key="1">
    <source>
        <dbReference type="EMBL" id="AYM72639.1"/>
    </source>
</evidence>
<evidence type="ECO:0008006" key="3">
    <source>
        <dbReference type="Google" id="ProtNLM"/>
    </source>
</evidence>
<dbReference type="AlphaFoldDB" id="A0AAI8LGF3"/>